<dbReference type="GO" id="GO:0005829">
    <property type="term" value="C:cytosol"/>
    <property type="evidence" value="ECO:0007669"/>
    <property type="project" value="TreeGrafter"/>
</dbReference>
<dbReference type="GO" id="GO:0006260">
    <property type="term" value="P:DNA replication"/>
    <property type="evidence" value="ECO:0007669"/>
    <property type="project" value="UniProtKB-KW"/>
</dbReference>
<evidence type="ECO:0000256" key="4">
    <source>
        <dbReference type="ARBA" id="ARBA00022801"/>
    </source>
</evidence>
<dbReference type="InterPro" id="IPR036185">
    <property type="entry name" value="DNA_heli_DnaB-like_N_sf"/>
</dbReference>
<dbReference type="RefSeq" id="WP_115749025.1">
    <property type="nucleotide sequence ID" value="NZ_PIOD01000006.1"/>
</dbReference>
<dbReference type="InterPro" id="IPR027417">
    <property type="entry name" value="P-loop_NTPase"/>
</dbReference>
<comment type="caution">
    <text evidence="12">The sequence shown here is derived from an EMBL/GenBank/DDBJ whole genome shotgun (WGS) entry which is preliminary data.</text>
</comment>
<dbReference type="PANTHER" id="PTHR30153:SF2">
    <property type="entry name" value="REPLICATIVE DNA HELICASE"/>
    <property type="match status" value="1"/>
</dbReference>
<evidence type="ECO:0000256" key="10">
    <source>
        <dbReference type="ARBA" id="ARBA00048954"/>
    </source>
</evidence>
<dbReference type="InterPro" id="IPR007693">
    <property type="entry name" value="DNA_helicase_DnaB-like_N"/>
</dbReference>
<keyword evidence="5 12" id="KW-0347">Helicase</keyword>
<name>A0A3D8PU86_9BACI</name>
<dbReference type="PANTHER" id="PTHR30153">
    <property type="entry name" value="REPLICATIVE DNA HELICASE DNAB"/>
    <property type="match status" value="1"/>
</dbReference>
<dbReference type="EMBL" id="PIOD01000006">
    <property type="protein sequence ID" value="RDW19676.1"/>
    <property type="molecule type" value="Genomic_DNA"/>
</dbReference>
<keyword evidence="13" id="KW-1185">Reference proteome</keyword>
<dbReference type="OrthoDB" id="9773982at2"/>
<dbReference type="CDD" id="cd00984">
    <property type="entry name" value="DnaB_C"/>
    <property type="match status" value="1"/>
</dbReference>
<keyword evidence="4" id="KW-0378">Hydrolase</keyword>
<keyword evidence="2" id="KW-0235">DNA replication</keyword>
<dbReference type="Pfam" id="PF00772">
    <property type="entry name" value="DnaB"/>
    <property type="match status" value="1"/>
</dbReference>
<evidence type="ECO:0000313" key="13">
    <source>
        <dbReference type="Proteomes" id="UP000256520"/>
    </source>
</evidence>
<gene>
    <name evidence="12" type="ORF">CWR45_06245</name>
</gene>
<dbReference type="GO" id="GO:0016787">
    <property type="term" value="F:hydrolase activity"/>
    <property type="evidence" value="ECO:0007669"/>
    <property type="project" value="UniProtKB-KW"/>
</dbReference>
<keyword evidence="6" id="KW-0067">ATP-binding</keyword>
<keyword evidence="3" id="KW-0547">Nucleotide-binding</keyword>
<dbReference type="Pfam" id="PF03796">
    <property type="entry name" value="DnaB_C"/>
    <property type="match status" value="1"/>
</dbReference>
<organism evidence="12 13">
    <name type="scientific">Oceanobacillus chungangensis</name>
    <dbReference type="NCBI Taxonomy" id="1229152"/>
    <lineage>
        <taxon>Bacteria</taxon>
        <taxon>Bacillati</taxon>
        <taxon>Bacillota</taxon>
        <taxon>Bacilli</taxon>
        <taxon>Bacillales</taxon>
        <taxon>Bacillaceae</taxon>
        <taxon>Oceanobacillus</taxon>
    </lineage>
</organism>
<dbReference type="PROSITE" id="PS51199">
    <property type="entry name" value="SF4_HELICASE"/>
    <property type="match status" value="1"/>
</dbReference>
<dbReference type="SUPFAM" id="SSF52540">
    <property type="entry name" value="P-loop containing nucleoside triphosphate hydrolases"/>
    <property type="match status" value="1"/>
</dbReference>
<evidence type="ECO:0000256" key="6">
    <source>
        <dbReference type="ARBA" id="ARBA00022840"/>
    </source>
</evidence>
<dbReference type="Proteomes" id="UP000256520">
    <property type="component" value="Unassembled WGS sequence"/>
</dbReference>
<dbReference type="SUPFAM" id="SSF48024">
    <property type="entry name" value="N-terminal domain of DnaB helicase"/>
    <property type="match status" value="1"/>
</dbReference>
<evidence type="ECO:0000313" key="12">
    <source>
        <dbReference type="EMBL" id="RDW19676.1"/>
    </source>
</evidence>
<evidence type="ECO:0000256" key="8">
    <source>
        <dbReference type="ARBA" id="ARBA00023235"/>
    </source>
</evidence>
<feature type="domain" description="SF4 helicase" evidence="11">
    <location>
        <begin position="156"/>
        <end position="424"/>
    </location>
</feature>
<dbReference type="InterPro" id="IPR007694">
    <property type="entry name" value="DNA_helicase_DnaB-like_C"/>
</dbReference>
<dbReference type="Gene3D" id="3.40.50.300">
    <property type="entry name" value="P-loop containing nucleotide triphosphate hydrolases"/>
    <property type="match status" value="1"/>
</dbReference>
<dbReference type="InterPro" id="IPR016136">
    <property type="entry name" value="DNA_helicase_N/primase_C"/>
</dbReference>
<protein>
    <recommendedName>
        <fullName evidence="9">DNA 5'-3' helicase</fullName>
        <ecNumber evidence="9">5.6.2.3</ecNumber>
    </recommendedName>
</protein>
<keyword evidence="7" id="KW-0238">DNA-binding</keyword>
<evidence type="ECO:0000256" key="2">
    <source>
        <dbReference type="ARBA" id="ARBA00022705"/>
    </source>
</evidence>
<comment type="catalytic activity">
    <reaction evidence="10">
        <text>ATP + H2O = ADP + phosphate + H(+)</text>
        <dbReference type="Rhea" id="RHEA:13065"/>
        <dbReference type="ChEBI" id="CHEBI:15377"/>
        <dbReference type="ChEBI" id="CHEBI:15378"/>
        <dbReference type="ChEBI" id="CHEBI:30616"/>
        <dbReference type="ChEBI" id="CHEBI:43474"/>
        <dbReference type="ChEBI" id="CHEBI:456216"/>
        <dbReference type="EC" id="5.6.2.3"/>
    </reaction>
</comment>
<reference evidence="13" key="1">
    <citation type="submission" date="2017-11" db="EMBL/GenBank/DDBJ databases">
        <authorList>
            <person name="Zhu W."/>
        </authorList>
    </citation>
    <scope>NUCLEOTIDE SEQUENCE [LARGE SCALE GENOMIC DNA]</scope>
    <source>
        <strain evidence="13">CAU 1051</strain>
    </source>
</reference>
<dbReference type="Gene3D" id="1.10.860.10">
    <property type="entry name" value="DNAb Helicase, Chain A"/>
    <property type="match status" value="1"/>
</dbReference>
<dbReference type="GO" id="GO:0043139">
    <property type="term" value="F:5'-3' DNA helicase activity"/>
    <property type="evidence" value="ECO:0007669"/>
    <property type="project" value="UniProtKB-EC"/>
</dbReference>
<accession>A0A3D8PU86</accession>
<dbReference type="AlphaFoldDB" id="A0A3D8PU86"/>
<evidence type="ECO:0000256" key="5">
    <source>
        <dbReference type="ARBA" id="ARBA00022806"/>
    </source>
</evidence>
<comment type="similarity">
    <text evidence="1">Belongs to the helicase family. DnaB subfamily.</text>
</comment>
<evidence type="ECO:0000256" key="1">
    <source>
        <dbReference type="ARBA" id="ARBA00008428"/>
    </source>
</evidence>
<keyword evidence="8" id="KW-0413">Isomerase</keyword>
<evidence type="ECO:0000259" key="11">
    <source>
        <dbReference type="PROSITE" id="PS51199"/>
    </source>
</evidence>
<evidence type="ECO:0000256" key="9">
    <source>
        <dbReference type="ARBA" id="ARBA00044969"/>
    </source>
</evidence>
<dbReference type="GO" id="GO:0003677">
    <property type="term" value="F:DNA binding"/>
    <property type="evidence" value="ECO:0007669"/>
    <property type="project" value="UniProtKB-KW"/>
</dbReference>
<proteinExistence type="inferred from homology"/>
<evidence type="ECO:0000256" key="3">
    <source>
        <dbReference type="ARBA" id="ARBA00022741"/>
    </source>
</evidence>
<evidence type="ECO:0000256" key="7">
    <source>
        <dbReference type="ARBA" id="ARBA00023125"/>
    </source>
</evidence>
<dbReference type="GO" id="GO:0005524">
    <property type="term" value="F:ATP binding"/>
    <property type="evidence" value="ECO:0007669"/>
    <property type="project" value="UniProtKB-KW"/>
</dbReference>
<sequence>MDTYYAETSILGSILIEGTLFKELEINESYFTHNKHRQILLAMKQGYKEREVVDIVIVTTVLGDKIEEVGGVTYLTELAESVPSTATFKHYQQILIDAYQLRVAQHAIQQFLSNPSNTSIERLLQDLQACRDLTIDKEEKSTYDNLVEIGEELLKPSPENLGYLTSLASFDQITGGLKGGDLIILAARPSVGKTAFALNLAAGHCKNGGASLIYSLEMRTKQLLKRMISAEGRVNASKWHDISNRFTTNDYKNAMRAIGEMTTWELEIFDRKYSLSEIRAGIRQQVHQNPKQNHLVFIDYLQLIKPAISHRDRRDLEIGEMTRELKLLALELNIPIVLLSQLSRSVDSRQDKRPLMSDLRESGNIEQDADVISFLYRDDYYDKRSKQKNEMEVIIAKQRNGPTGTVRMEFLREFGVVREEVGVLC</sequence>
<dbReference type="EC" id="5.6.2.3" evidence="9"/>